<evidence type="ECO:0000313" key="2">
    <source>
        <dbReference type="EMBL" id="KAH7425501.1"/>
    </source>
</evidence>
<evidence type="ECO:0000313" key="3">
    <source>
        <dbReference type="Proteomes" id="UP000825935"/>
    </source>
</evidence>
<name>A0A8T2TPQ4_CERRI</name>
<feature type="compositionally biased region" description="Polar residues" evidence="1">
    <location>
        <begin position="185"/>
        <end position="206"/>
    </location>
</feature>
<feature type="region of interest" description="Disordered" evidence="1">
    <location>
        <begin position="407"/>
        <end position="450"/>
    </location>
</feature>
<dbReference type="EMBL" id="CM035416">
    <property type="protein sequence ID" value="KAH7425502.1"/>
    <property type="molecule type" value="Genomic_DNA"/>
</dbReference>
<feature type="compositionally biased region" description="Polar residues" evidence="1">
    <location>
        <begin position="428"/>
        <end position="446"/>
    </location>
</feature>
<proteinExistence type="predicted"/>
<dbReference type="PANTHER" id="PTHR31267:SF2">
    <property type="entry name" value="EXPRESSED PROTEIN"/>
    <property type="match status" value="1"/>
</dbReference>
<accession>A0A8T2TPQ4</accession>
<sequence>MQESANADFPQNSYSALLHGPDTPPFDPQPAWDPRGEEGHHCAEVINWPSKNFTEKDQGSSNKSQGRTPAFHNEHPMPSNIKYKRNLPMNVYESDVSNLEDRDVQEPISATMGFQVQYEERSPAEREQLSEGSKVLNCQSSLLNARSSQHPPNYECNTGKHFTSSSLLNARSSQHPPNYECNTGKHFTSSFDQGSTPNQNDGPSFVQSQQHILSTGLEREDVNCKPYPYWEHAMMDHPSNVSIPSRMMSKGHVPNGLDVQQYSTWSTMHSQTSGAYVGQTQHAAHVGYSQWDANAWHEGHPSMHQGSYFPHGSSYGQMRPNNQMQVNWQTQSAGTFVDSYSQCYSDGYFFHNDSAARRDHNFSSNREIGPVIPPPYDPYCHYYQESHTYPPPNQSFSRIGTSVMGTGCSGNFSQDSGPQDPSSEKNQESSVLSGGQMQPQQLQTSSEKGHCVNQLSIVMDKDRQEKTAKSIHGYEDSSLCEESVELEGPQVKRLRESSYADNCHQSSDRMPEKFSSQLHMGSMLLENSGVDCNSSSQSLSDVHSHMIYTSIREAAPQNCGFESRVESSHAVAGAQQRFCAPSNCPPLWTNNPVQTDMSASLIPGQMLTRNHARSLTPVCSAPPQSGYNSGKNPVHNPQQIPEYCLRNGIVPGGCRDEYAFSRTNGAMGSAQNQVSAHLVLQRAGNQTQRSNPANFPALSKSSQQLGIPTMATENAFPDKGLSSSDSNHEIAVSQPAMLKPSDVAEGSSYMNGADLKYQNINRDPYAYSNLGQNYSFASSNLHPEVVNRKMPYPIAGAHLDHLQSQVQAPDMKSFGHTKTGVVETAAQLRGFGRPASENFYPPSHFQSHPLSHQRIRGTMGRSQDQVPPETWASGSSGPYMPVRGTKVTPIKSLNYHENAGFAGEGAVYNSATAGSGIGRGSNFTDSTQAYQHSALLTEAGYVNRHQPNSNLFSANTSQMAKPKSVPSHMYSTSITFESQGLTRPTPISGDIKDAQEDSLAIANLTNTNGDQYLNARHDYLYRAGAEYNNFGDGQFSALGSTIVQQVHQQALKANLQGPFPAQTKKRKKSMEELVPWHILTSKCRSQLPSISKADMDWATATNRLPHKDGGVVSNLGWLRAEIRLRLTTQLMQQIFVPLPSSIMQGKQPHNLECGVYNLSKSALEDACRLIVGAQQETEAAQKSTDVKIIASNGHMKPWNTKKEVAITELVARFMDRMKHLDFELTRFDHSMSVLELRCQSYDFERLSVIQRLGKHHGPEFSISSMENRFAEAFANHGHSIKKCPPQRYVIALPMPRKLPESARCLSL</sequence>
<feature type="compositionally biased region" description="Polar residues" evidence="1">
    <location>
        <begin position="407"/>
        <end position="421"/>
    </location>
</feature>
<reference evidence="2" key="1">
    <citation type="submission" date="2021-08" db="EMBL/GenBank/DDBJ databases">
        <title>WGS assembly of Ceratopteris richardii.</title>
        <authorList>
            <person name="Marchant D.B."/>
            <person name="Chen G."/>
            <person name="Jenkins J."/>
            <person name="Shu S."/>
            <person name="Leebens-Mack J."/>
            <person name="Grimwood J."/>
            <person name="Schmutz J."/>
            <person name="Soltis P."/>
            <person name="Soltis D."/>
            <person name="Chen Z.-H."/>
        </authorList>
    </citation>
    <scope>NUCLEOTIDE SEQUENCE</scope>
    <source>
        <strain evidence="2">Whitten #5841</strain>
        <tissue evidence="2">Leaf</tissue>
    </source>
</reference>
<feature type="compositionally biased region" description="Basic and acidic residues" evidence="1">
    <location>
        <begin position="34"/>
        <end position="43"/>
    </location>
</feature>
<dbReference type="EMBL" id="CM035416">
    <property type="protein sequence ID" value="KAH7425501.1"/>
    <property type="molecule type" value="Genomic_DNA"/>
</dbReference>
<keyword evidence="3" id="KW-1185">Reference proteome</keyword>
<dbReference type="OrthoDB" id="1920159at2759"/>
<protein>
    <submittedName>
        <fullName evidence="2">Uncharacterized protein</fullName>
    </submittedName>
</protein>
<feature type="region of interest" description="Disordered" evidence="1">
    <location>
        <begin position="184"/>
        <end position="206"/>
    </location>
</feature>
<feature type="compositionally biased region" description="Polar residues" evidence="1">
    <location>
        <begin position="1"/>
        <end position="15"/>
    </location>
</feature>
<organism evidence="2 3">
    <name type="scientific">Ceratopteris richardii</name>
    <name type="common">Triangle waterfern</name>
    <dbReference type="NCBI Taxonomy" id="49495"/>
    <lineage>
        <taxon>Eukaryota</taxon>
        <taxon>Viridiplantae</taxon>
        <taxon>Streptophyta</taxon>
        <taxon>Embryophyta</taxon>
        <taxon>Tracheophyta</taxon>
        <taxon>Polypodiopsida</taxon>
        <taxon>Polypodiidae</taxon>
        <taxon>Polypodiales</taxon>
        <taxon>Pteridineae</taxon>
        <taxon>Pteridaceae</taxon>
        <taxon>Parkerioideae</taxon>
        <taxon>Ceratopteris</taxon>
    </lineage>
</organism>
<feature type="region of interest" description="Disordered" evidence="1">
    <location>
        <begin position="1"/>
        <end position="82"/>
    </location>
</feature>
<gene>
    <name evidence="2" type="ORF">KP509_11G057900</name>
</gene>
<evidence type="ECO:0000256" key="1">
    <source>
        <dbReference type="SAM" id="MobiDB-lite"/>
    </source>
</evidence>
<dbReference type="Proteomes" id="UP000825935">
    <property type="component" value="Chromosome 11"/>
</dbReference>
<dbReference type="PANTHER" id="PTHR31267">
    <property type="entry name" value="DENTIN SIALOPHOSPHOPROTEIN-LIKE PROTEIN"/>
    <property type="match status" value="1"/>
</dbReference>
<comment type="caution">
    <text evidence="2">The sequence shown here is derived from an EMBL/GenBank/DDBJ whole genome shotgun (WGS) entry which is preliminary data.</text>
</comment>